<evidence type="ECO:0000313" key="9">
    <source>
        <dbReference type="Proteomes" id="UP000269438"/>
    </source>
</evidence>
<reference evidence="8 9" key="1">
    <citation type="submission" date="2018-10" db="EMBL/GenBank/DDBJ databases">
        <authorList>
            <person name="Li J."/>
        </authorList>
    </citation>
    <scope>NUCLEOTIDE SEQUENCE [LARGE SCALE GENOMIC DNA]</scope>
    <source>
        <strain evidence="8 9">JCM 11654</strain>
    </source>
</reference>
<feature type="domain" description="Alcohol dehydrogenase-like N-terminal" evidence="7">
    <location>
        <begin position="23"/>
        <end position="131"/>
    </location>
</feature>
<dbReference type="InterPro" id="IPR036291">
    <property type="entry name" value="NAD(P)-bd_dom_sf"/>
</dbReference>
<keyword evidence="3 5" id="KW-0862">Zinc</keyword>
<dbReference type="InterPro" id="IPR011032">
    <property type="entry name" value="GroES-like_sf"/>
</dbReference>
<dbReference type="SUPFAM" id="SSF50129">
    <property type="entry name" value="GroES-like"/>
    <property type="match status" value="1"/>
</dbReference>
<dbReference type="Proteomes" id="UP000269438">
    <property type="component" value="Unassembled WGS sequence"/>
</dbReference>
<evidence type="ECO:0000256" key="5">
    <source>
        <dbReference type="RuleBase" id="RU361277"/>
    </source>
</evidence>
<protein>
    <submittedName>
        <fullName evidence="8">Alcohol dehydrogenase</fullName>
    </submittedName>
</protein>
<gene>
    <name evidence="8" type="ORF">D9V34_15190</name>
</gene>
<keyword evidence="2 5" id="KW-0479">Metal-binding</keyword>
<dbReference type="PROSITE" id="PS00059">
    <property type="entry name" value="ADH_ZINC"/>
    <property type="match status" value="1"/>
</dbReference>
<evidence type="ECO:0000313" key="8">
    <source>
        <dbReference type="EMBL" id="RLP79885.1"/>
    </source>
</evidence>
<dbReference type="CDD" id="cd08234">
    <property type="entry name" value="threonine_DH_like"/>
    <property type="match status" value="1"/>
</dbReference>
<dbReference type="GO" id="GO:0008270">
    <property type="term" value="F:zinc ion binding"/>
    <property type="evidence" value="ECO:0007669"/>
    <property type="project" value="InterPro"/>
</dbReference>
<dbReference type="PANTHER" id="PTHR43401:SF5">
    <property type="entry name" value="ALCOHOL DEHYDROGENASE-RELATED"/>
    <property type="match status" value="1"/>
</dbReference>
<evidence type="ECO:0000259" key="7">
    <source>
        <dbReference type="Pfam" id="PF08240"/>
    </source>
</evidence>
<keyword evidence="4" id="KW-0560">Oxidoreductase</keyword>
<dbReference type="GO" id="GO:0016491">
    <property type="term" value="F:oxidoreductase activity"/>
    <property type="evidence" value="ECO:0007669"/>
    <property type="project" value="UniProtKB-KW"/>
</dbReference>
<dbReference type="InterPro" id="IPR013149">
    <property type="entry name" value="ADH-like_C"/>
</dbReference>
<dbReference type="Gene3D" id="3.90.180.10">
    <property type="entry name" value="Medium-chain alcohol dehydrogenases, catalytic domain"/>
    <property type="match status" value="1"/>
</dbReference>
<accession>A0A3L7AIU2</accession>
<dbReference type="EMBL" id="RCUY01000014">
    <property type="protein sequence ID" value="RLP79885.1"/>
    <property type="molecule type" value="Genomic_DNA"/>
</dbReference>
<comment type="caution">
    <text evidence="8">The sequence shown here is derived from an EMBL/GenBank/DDBJ whole genome shotgun (WGS) entry which is preliminary data.</text>
</comment>
<dbReference type="Gene3D" id="3.40.50.720">
    <property type="entry name" value="NAD(P)-binding Rossmann-like Domain"/>
    <property type="match status" value="1"/>
</dbReference>
<keyword evidence="9" id="KW-1185">Reference proteome</keyword>
<evidence type="ECO:0000256" key="1">
    <source>
        <dbReference type="ARBA" id="ARBA00001947"/>
    </source>
</evidence>
<dbReference type="PANTHER" id="PTHR43401">
    <property type="entry name" value="L-THREONINE 3-DEHYDROGENASE"/>
    <property type="match status" value="1"/>
</dbReference>
<evidence type="ECO:0000256" key="3">
    <source>
        <dbReference type="ARBA" id="ARBA00022833"/>
    </source>
</evidence>
<comment type="similarity">
    <text evidence="5">Belongs to the zinc-containing alcohol dehydrogenase family.</text>
</comment>
<evidence type="ECO:0000256" key="2">
    <source>
        <dbReference type="ARBA" id="ARBA00022723"/>
    </source>
</evidence>
<evidence type="ECO:0000259" key="6">
    <source>
        <dbReference type="Pfam" id="PF00107"/>
    </source>
</evidence>
<dbReference type="InterPro" id="IPR002328">
    <property type="entry name" value="ADH_Zn_CS"/>
</dbReference>
<dbReference type="OrthoDB" id="9797931at2"/>
<dbReference type="Pfam" id="PF00107">
    <property type="entry name" value="ADH_zinc_N"/>
    <property type="match status" value="1"/>
</dbReference>
<dbReference type="AlphaFoldDB" id="A0A3L7AIU2"/>
<evidence type="ECO:0000256" key="4">
    <source>
        <dbReference type="ARBA" id="ARBA00023002"/>
    </source>
</evidence>
<sequence>MRAIVFDREHELSLTEVPTPTAGPKDVIIKVAAVGICGTDTHVFDGEFEGTVYPLIPGHEATGVVTEVGSDVHDLNIGDQVAINPSTTCGECEYCLTGRSNLCRAWNGLGVVASDGASAEFVSVPRANVFVLRPDTDIHLAALIEPLACAIRGYDILPRKMGEHYLIYGAGTMGLLMAQLAPRAGAASVTIVDLNKDRLQAARDVGVQHPLTRADDAERTNWDVVIDCTGVIAAIEDALPRVKAGGTFQHFGVAPAEAHAKYSPFRVYRDEINIVGTMAVLNSFGRAVEMFEAGAINAAAMISHTFTLEDYAAALDKFRAGTGRKLQIRPNDTESRELLAL</sequence>
<organism evidence="8 9">
    <name type="scientific">Mycetocola lacteus</name>
    <dbReference type="NCBI Taxonomy" id="76637"/>
    <lineage>
        <taxon>Bacteria</taxon>
        <taxon>Bacillati</taxon>
        <taxon>Actinomycetota</taxon>
        <taxon>Actinomycetes</taxon>
        <taxon>Micrococcales</taxon>
        <taxon>Microbacteriaceae</taxon>
        <taxon>Mycetocola</taxon>
    </lineage>
</organism>
<dbReference type="RefSeq" id="WP_121689325.1">
    <property type="nucleotide sequence ID" value="NZ_RCUY01000014.1"/>
</dbReference>
<name>A0A3L7AIU2_9MICO</name>
<dbReference type="InterPro" id="IPR013154">
    <property type="entry name" value="ADH-like_N"/>
</dbReference>
<comment type="cofactor">
    <cofactor evidence="1 5">
        <name>Zn(2+)</name>
        <dbReference type="ChEBI" id="CHEBI:29105"/>
    </cofactor>
</comment>
<feature type="domain" description="Alcohol dehydrogenase-like C-terminal" evidence="6">
    <location>
        <begin position="173"/>
        <end position="291"/>
    </location>
</feature>
<proteinExistence type="inferred from homology"/>
<dbReference type="Pfam" id="PF08240">
    <property type="entry name" value="ADH_N"/>
    <property type="match status" value="1"/>
</dbReference>
<dbReference type="SUPFAM" id="SSF51735">
    <property type="entry name" value="NAD(P)-binding Rossmann-fold domains"/>
    <property type="match status" value="1"/>
</dbReference>
<dbReference type="InterPro" id="IPR050129">
    <property type="entry name" value="Zn_alcohol_dh"/>
</dbReference>